<dbReference type="Proteomes" id="UP000636479">
    <property type="component" value="Unassembled WGS sequence"/>
</dbReference>
<reference evidence="1" key="1">
    <citation type="submission" date="2020-05" db="EMBL/GenBank/DDBJ databases">
        <title>Mycena genomes resolve the evolution of fungal bioluminescence.</title>
        <authorList>
            <person name="Tsai I.J."/>
        </authorList>
    </citation>
    <scope>NUCLEOTIDE SEQUENCE</scope>
    <source>
        <strain evidence="1">171206Taipei</strain>
    </source>
</reference>
<accession>A0A8H6SDF8</accession>
<proteinExistence type="predicted"/>
<organism evidence="1 2">
    <name type="scientific">Mycena indigotica</name>
    <dbReference type="NCBI Taxonomy" id="2126181"/>
    <lineage>
        <taxon>Eukaryota</taxon>
        <taxon>Fungi</taxon>
        <taxon>Dikarya</taxon>
        <taxon>Basidiomycota</taxon>
        <taxon>Agaricomycotina</taxon>
        <taxon>Agaricomycetes</taxon>
        <taxon>Agaricomycetidae</taxon>
        <taxon>Agaricales</taxon>
        <taxon>Marasmiineae</taxon>
        <taxon>Mycenaceae</taxon>
        <taxon>Mycena</taxon>
    </lineage>
</organism>
<dbReference type="EMBL" id="JACAZF010000008">
    <property type="protein sequence ID" value="KAF7296918.1"/>
    <property type="molecule type" value="Genomic_DNA"/>
</dbReference>
<sequence>MPSSMPSPLRLIFRDLLLCVSLASLTVLGIIHALLHILHNRFLSQLLQVQADGDSTAAAVLTVAERLANVASLHSHLTLVFKITLASSVLVLALRELVVLLGIRMGWWENCSEESERLAWLEDAVWDADVAEKTSVATVWPEHVSEKPIVPVSPEQLLAAL</sequence>
<name>A0A8H6SDF8_9AGAR</name>
<gene>
    <name evidence="1" type="ORF">MIND_00923600</name>
</gene>
<dbReference type="RefSeq" id="XP_037217277.1">
    <property type="nucleotide sequence ID" value="XM_037365865.1"/>
</dbReference>
<evidence type="ECO:0000313" key="1">
    <source>
        <dbReference type="EMBL" id="KAF7296918.1"/>
    </source>
</evidence>
<dbReference type="AlphaFoldDB" id="A0A8H6SDF8"/>
<dbReference type="GeneID" id="59348381"/>
<comment type="caution">
    <text evidence="1">The sequence shown here is derived from an EMBL/GenBank/DDBJ whole genome shotgun (WGS) entry which is preliminary data.</text>
</comment>
<keyword evidence="2" id="KW-1185">Reference proteome</keyword>
<protein>
    <submittedName>
        <fullName evidence="1">Uncharacterized protein</fullName>
    </submittedName>
</protein>
<evidence type="ECO:0000313" key="2">
    <source>
        <dbReference type="Proteomes" id="UP000636479"/>
    </source>
</evidence>